<dbReference type="Proteomes" id="UP001431209">
    <property type="component" value="Unassembled WGS sequence"/>
</dbReference>
<dbReference type="CDD" id="cd00037">
    <property type="entry name" value="CLECT"/>
    <property type="match status" value="1"/>
</dbReference>
<gene>
    <name evidence="3" type="ORF">AKO1_006933</name>
</gene>
<feature type="compositionally biased region" description="Low complexity" evidence="1">
    <location>
        <begin position="193"/>
        <end position="283"/>
    </location>
</feature>
<evidence type="ECO:0000259" key="2">
    <source>
        <dbReference type="PROSITE" id="PS50041"/>
    </source>
</evidence>
<dbReference type="Pfam" id="PF00059">
    <property type="entry name" value="Lectin_C"/>
    <property type="match status" value="1"/>
</dbReference>
<proteinExistence type="predicted"/>
<dbReference type="SUPFAM" id="SSF56436">
    <property type="entry name" value="C-type lectin-like"/>
    <property type="match status" value="1"/>
</dbReference>
<dbReference type="InterPro" id="IPR016187">
    <property type="entry name" value="CTDL_fold"/>
</dbReference>
<dbReference type="PROSITE" id="PS50041">
    <property type="entry name" value="C_TYPE_LECTIN_2"/>
    <property type="match status" value="1"/>
</dbReference>
<accession>A0AAW2YUS6</accession>
<protein>
    <recommendedName>
        <fullName evidence="2">C-type lectin domain-containing protein</fullName>
    </recommendedName>
</protein>
<dbReference type="SMART" id="SM00034">
    <property type="entry name" value="CLECT"/>
    <property type="match status" value="1"/>
</dbReference>
<reference evidence="3 4" key="1">
    <citation type="submission" date="2024-03" db="EMBL/GenBank/DDBJ databases">
        <title>The Acrasis kona genome and developmental transcriptomes reveal deep origins of eukaryotic multicellular pathways.</title>
        <authorList>
            <person name="Sheikh S."/>
            <person name="Fu C.-J."/>
            <person name="Brown M.W."/>
            <person name="Baldauf S.L."/>
        </authorList>
    </citation>
    <scope>NUCLEOTIDE SEQUENCE [LARGE SCALE GENOMIC DNA]</scope>
    <source>
        <strain evidence="3 4">ATCC MYA-3509</strain>
    </source>
</reference>
<dbReference type="InterPro" id="IPR050111">
    <property type="entry name" value="C-type_lectin/snaclec_domain"/>
</dbReference>
<evidence type="ECO:0000256" key="1">
    <source>
        <dbReference type="SAM" id="MobiDB-lite"/>
    </source>
</evidence>
<feature type="region of interest" description="Disordered" evidence="1">
    <location>
        <begin position="1"/>
        <end position="62"/>
    </location>
</feature>
<dbReference type="Gene3D" id="3.10.100.10">
    <property type="entry name" value="Mannose-Binding Protein A, subunit A"/>
    <property type="match status" value="1"/>
</dbReference>
<dbReference type="InterPro" id="IPR016186">
    <property type="entry name" value="C-type_lectin-like/link_sf"/>
</dbReference>
<feature type="domain" description="C-type lectin" evidence="2">
    <location>
        <begin position="71"/>
        <end position="188"/>
    </location>
</feature>
<feature type="region of interest" description="Disordered" evidence="1">
    <location>
        <begin position="192"/>
        <end position="288"/>
    </location>
</feature>
<feature type="compositionally biased region" description="Low complexity" evidence="1">
    <location>
        <begin position="1"/>
        <end position="26"/>
    </location>
</feature>
<keyword evidence="4" id="KW-1185">Reference proteome</keyword>
<dbReference type="AlphaFoldDB" id="A0AAW2YUS6"/>
<dbReference type="EMBL" id="JAOPGA020000687">
    <property type="protein sequence ID" value="KAL0480748.1"/>
    <property type="molecule type" value="Genomic_DNA"/>
</dbReference>
<feature type="compositionally biased region" description="Low complexity" evidence="1">
    <location>
        <begin position="35"/>
        <end position="60"/>
    </location>
</feature>
<comment type="caution">
    <text evidence="3">The sequence shown here is derived from an EMBL/GenBank/DDBJ whole genome shotgun (WGS) entry which is preliminary data.</text>
</comment>
<sequence length="415" mass="44989">MLISSPTTTTAPTTTTPAPTTTTPAPTTRPPTPAPTTTTTAPTTTTTAPTTTTPAPTTPTVNGCPEGWSQYDDYCYNLYTTSVTYMEARQFCRDQGGFLASIVTWKINSWINSFVPDTCAEFWIGGARVTNDDAFKWDDGRSFAYENFDGNFPRYNNNYISFIHNRVFGNVGKWRTITNEYKKPYLCHKKRQTVTTAPVPSTTTKAITKTPAPSTTTEAPTPAPAPTDTTTAPPADSPTSAPTTTKTPTTTTSAPTTTTTAPTTTTPAPTTTTAAPTTEAPTNSPTPPGLNCWTCPPGYQHWWELGLSQPSDRCACILIMPPATTSTPLSDDRGCWYCPKDWSHWYDLGLSTQTNGDRCQCIYVGRKSILATTPAPAQLDENGCMVCEVGWLHWYELGLTAPTNQDKCQCIKSSV</sequence>
<evidence type="ECO:0000313" key="3">
    <source>
        <dbReference type="EMBL" id="KAL0480748.1"/>
    </source>
</evidence>
<dbReference type="PRINTS" id="PR01217">
    <property type="entry name" value="PRICHEXTENSN"/>
</dbReference>
<evidence type="ECO:0000313" key="4">
    <source>
        <dbReference type="Proteomes" id="UP001431209"/>
    </source>
</evidence>
<organism evidence="3 4">
    <name type="scientific">Acrasis kona</name>
    <dbReference type="NCBI Taxonomy" id="1008807"/>
    <lineage>
        <taxon>Eukaryota</taxon>
        <taxon>Discoba</taxon>
        <taxon>Heterolobosea</taxon>
        <taxon>Tetramitia</taxon>
        <taxon>Eutetramitia</taxon>
        <taxon>Acrasidae</taxon>
        <taxon>Acrasis</taxon>
    </lineage>
</organism>
<name>A0AAW2YUS6_9EUKA</name>
<dbReference type="InterPro" id="IPR001304">
    <property type="entry name" value="C-type_lectin-like"/>
</dbReference>
<dbReference type="PANTHER" id="PTHR22803">
    <property type="entry name" value="MANNOSE, PHOSPHOLIPASE, LECTIN RECEPTOR RELATED"/>
    <property type="match status" value="1"/>
</dbReference>